<evidence type="ECO:0000256" key="1">
    <source>
        <dbReference type="ARBA" id="ARBA00022664"/>
    </source>
</evidence>
<feature type="active site" evidence="7">
    <location>
        <position position="77"/>
    </location>
</feature>
<comment type="caution">
    <text evidence="13">The sequence shown here is derived from an EMBL/GenBank/DDBJ whole genome shotgun (WGS) entry which is preliminary data.</text>
</comment>
<proteinExistence type="inferred from homology"/>
<dbReference type="SUPFAM" id="SSF81891">
    <property type="entry name" value="Poly A polymerase C-terminal region-like"/>
    <property type="match status" value="1"/>
</dbReference>
<evidence type="ECO:0000256" key="7">
    <source>
        <dbReference type="HAMAP-Rule" id="MF_00957"/>
    </source>
</evidence>
<evidence type="ECO:0000256" key="8">
    <source>
        <dbReference type="RuleBase" id="RU003953"/>
    </source>
</evidence>
<evidence type="ECO:0000313" key="13">
    <source>
        <dbReference type="EMBL" id="MFC7434255.1"/>
    </source>
</evidence>
<keyword evidence="1 7" id="KW-0507">mRNA processing</keyword>
<keyword evidence="4 7" id="KW-0067">ATP-binding</keyword>
<dbReference type="GO" id="GO:1990817">
    <property type="term" value="F:poly(A) RNA polymerase activity"/>
    <property type="evidence" value="ECO:0007669"/>
    <property type="project" value="UniProtKB-EC"/>
</dbReference>
<dbReference type="InterPro" id="IPR002646">
    <property type="entry name" value="PolA_pol_head_dom"/>
</dbReference>
<organism evidence="13 14">
    <name type="scientific">Hydrogenophaga bisanensis</name>
    <dbReference type="NCBI Taxonomy" id="439611"/>
    <lineage>
        <taxon>Bacteria</taxon>
        <taxon>Pseudomonadati</taxon>
        <taxon>Pseudomonadota</taxon>
        <taxon>Betaproteobacteria</taxon>
        <taxon>Burkholderiales</taxon>
        <taxon>Comamonadaceae</taxon>
        <taxon>Hydrogenophaga</taxon>
    </lineage>
</organism>
<dbReference type="EMBL" id="JBHTBX010000003">
    <property type="protein sequence ID" value="MFC7434255.1"/>
    <property type="molecule type" value="Genomic_DNA"/>
</dbReference>
<comment type="function">
    <text evidence="7">Adds poly(A) tail to the 3' end of many RNAs, which usually targets these RNAs for decay. Plays a significant role in the global control of gene expression, through influencing the rate of transcript degradation, and in the general RNA quality control.</text>
</comment>
<evidence type="ECO:0000256" key="6">
    <source>
        <dbReference type="ARBA" id="ARBA00023163"/>
    </source>
</evidence>
<name>A0ABW2R845_9BURK</name>
<dbReference type="NCBIfam" id="TIGR01942">
    <property type="entry name" value="pcnB"/>
    <property type="match status" value="1"/>
</dbReference>
<evidence type="ECO:0000256" key="9">
    <source>
        <dbReference type="SAM" id="MobiDB-lite"/>
    </source>
</evidence>
<evidence type="ECO:0000313" key="14">
    <source>
        <dbReference type="Proteomes" id="UP001596495"/>
    </source>
</evidence>
<evidence type="ECO:0000256" key="2">
    <source>
        <dbReference type="ARBA" id="ARBA00022679"/>
    </source>
</evidence>
<feature type="active site" evidence="7">
    <location>
        <position position="79"/>
    </location>
</feature>
<evidence type="ECO:0000259" key="10">
    <source>
        <dbReference type="Pfam" id="PF01743"/>
    </source>
</evidence>
<dbReference type="RefSeq" id="WP_382255365.1">
    <property type="nucleotide sequence ID" value="NZ_JBHTBX010000003.1"/>
</dbReference>
<evidence type="ECO:0000256" key="4">
    <source>
        <dbReference type="ARBA" id="ARBA00022840"/>
    </source>
</evidence>
<dbReference type="Gene3D" id="3.30.460.10">
    <property type="entry name" value="Beta Polymerase, domain 2"/>
    <property type="match status" value="1"/>
</dbReference>
<gene>
    <name evidence="7 13" type="primary">pcnB</name>
    <name evidence="13" type="ORF">ACFQNJ_06985</name>
</gene>
<feature type="domain" description="tRNA nucleotidyltransferase/poly(A) polymerase RNA and SrmB- binding" evidence="12">
    <location>
        <begin position="238"/>
        <end position="298"/>
    </location>
</feature>
<reference evidence="14" key="1">
    <citation type="journal article" date="2019" name="Int. J. Syst. Evol. Microbiol.">
        <title>The Global Catalogue of Microorganisms (GCM) 10K type strain sequencing project: providing services to taxonomists for standard genome sequencing and annotation.</title>
        <authorList>
            <consortium name="The Broad Institute Genomics Platform"/>
            <consortium name="The Broad Institute Genome Sequencing Center for Infectious Disease"/>
            <person name="Wu L."/>
            <person name="Ma J."/>
        </authorList>
    </citation>
    <scope>NUCLEOTIDE SEQUENCE [LARGE SCALE GENOMIC DNA]</scope>
    <source>
        <strain evidence="14">CCUG 54518</strain>
    </source>
</reference>
<dbReference type="CDD" id="cd05398">
    <property type="entry name" value="NT_ClassII-CCAase"/>
    <property type="match status" value="1"/>
</dbReference>
<dbReference type="PANTHER" id="PTHR43051:SF1">
    <property type="entry name" value="POLYNUCLEOTIDE ADENYLYLTRANSFERASE FAMILY PROTEIN"/>
    <property type="match status" value="1"/>
</dbReference>
<protein>
    <recommendedName>
        <fullName evidence="7">Poly(A) polymerase I</fullName>
        <shortName evidence="7">PAP I</shortName>
        <ecNumber evidence="7">2.7.7.19</ecNumber>
    </recommendedName>
</protein>
<dbReference type="Pfam" id="PF01743">
    <property type="entry name" value="PolyA_pol"/>
    <property type="match status" value="1"/>
</dbReference>
<keyword evidence="13" id="KW-0548">Nucleotidyltransferase</keyword>
<comment type="similarity">
    <text evidence="7 8">Belongs to the tRNA nucleotidyltransferase/poly(A) polymerase family.</text>
</comment>
<evidence type="ECO:0000259" key="11">
    <source>
        <dbReference type="Pfam" id="PF12626"/>
    </source>
</evidence>
<dbReference type="SUPFAM" id="SSF81301">
    <property type="entry name" value="Nucleotidyltransferase"/>
    <property type="match status" value="1"/>
</dbReference>
<dbReference type="EC" id="2.7.7.19" evidence="7"/>
<dbReference type="Pfam" id="PF12626">
    <property type="entry name" value="PolyA_pol_arg_C"/>
    <property type="match status" value="1"/>
</dbReference>
<dbReference type="InterPro" id="IPR025866">
    <property type="entry name" value="PolyA_pol_arg_C_dom"/>
</dbReference>
<keyword evidence="3 7" id="KW-0547">Nucleotide-binding</keyword>
<feature type="domain" description="Polymerase A arginine-rich C-terminal" evidence="11">
    <location>
        <begin position="359"/>
        <end position="475"/>
    </location>
</feature>
<dbReference type="InterPro" id="IPR032828">
    <property type="entry name" value="PolyA_RNA-bd"/>
</dbReference>
<feature type="compositionally biased region" description="Gly residues" evidence="9">
    <location>
        <begin position="550"/>
        <end position="560"/>
    </location>
</feature>
<evidence type="ECO:0000259" key="12">
    <source>
        <dbReference type="Pfam" id="PF12627"/>
    </source>
</evidence>
<dbReference type="HAMAP" id="MF_00957">
    <property type="entry name" value="PolyA_pol"/>
    <property type="match status" value="1"/>
</dbReference>
<dbReference type="InterPro" id="IPR010206">
    <property type="entry name" value="PolA_pol_I"/>
</dbReference>
<feature type="active site" evidence="7">
    <location>
        <position position="177"/>
    </location>
</feature>
<keyword evidence="2 7" id="KW-0808">Transferase</keyword>
<comment type="catalytic activity">
    <reaction evidence="7">
        <text>RNA(n) + ATP = RNA(n)-3'-adenine ribonucleotide + diphosphate</text>
        <dbReference type="Rhea" id="RHEA:11332"/>
        <dbReference type="Rhea" id="RHEA-COMP:14527"/>
        <dbReference type="Rhea" id="RHEA-COMP:17347"/>
        <dbReference type="ChEBI" id="CHEBI:30616"/>
        <dbReference type="ChEBI" id="CHEBI:33019"/>
        <dbReference type="ChEBI" id="CHEBI:140395"/>
        <dbReference type="ChEBI" id="CHEBI:173115"/>
        <dbReference type="EC" id="2.7.7.19"/>
    </reaction>
</comment>
<dbReference type="Pfam" id="PF12627">
    <property type="entry name" value="PolyA_pol_RNAbd"/>
    <property type="match status" value="1"/>
</dbReference>
<feature type="domain" description="Poly A polymerase head" evidence="10">
    <location>
        <begin position="59"/>
        <end position="208"/>
    </location>
</feature>
<keyword evidence="5 7" id="KW-0694">RNA-binding</keyword>
<dbReference type="Proteomes" id="UP001596495">
    <property type="component" value="Unassembled WGS sequence"/>
</dbReference>
<dbReference type="Gene3D" id="1.10.3090.10">
    <property type="entry name" value="cca-adding enzyme, domain 2"/>
    <property type="match status" value="1"/>
</dbReference>
<accession>A0ABW2R845</accession>
<dbReference type="InterPro" id="IPR052191">
    <property type="entry name" value="tRNA_ntf/polyA_polymerase_I"/>
</dbReference>
<evidence type="ECO:0000256" key="3">
    <source>
        <dbReference type="ARBA" id="ARBA00022741"/>
    </source>
</evidence>
<keyword evidence="14" id="KW-1185">Reference proteome</keyword>
<feature type="region of interest" description="Disordered" evidence="9">
    <location>
        <begin position="456"/>
        <end position="566"/>
    </location>
</feature>
<dbReference type="InterPro" id="IPR043519">
    <property type="entry name" value="NT_sf"/>
</dbReference>
<keyword evidence="6 7" id="KW-0804">Transcription</keyword>
<sequence>MIKKFIDKLLGKATGRGSKASPFGKREDVPAQVHGIDPKLVDQRALDVVHTLKQAGFQAYIVGGAVRDLLLGLRPKDFDVATNATPEQVKGLFRRAFIIGRRFRIVHVIYGRGREHEVIEVSTFRAYLDSADAEQVSGNERTSKGELAGMKHAVDASGRVLRDNVWGPIEQDAARRDFSINAMYYDPETQIVVDFHHGIRDAQKKTLRMIGDAATRYREDPVRIIRAVRFAAKLNALGFKLDAKTREPLVASRDLLRDVPQSRLFDEMLKLLQTGHALASIESLKTYGLAQGIYPLLDLVVERAGDDFVKLALQDTDRRVGEGKPVAPSFLLACVLWADVRKVWERRLQPRGNQRPPTPFAALQDAVDEAFDARIGDVSGRGKLGTDMREIWMMQPRFDKRVGTSPFSLVEQPRFRAGFDFLRLRAQTGEVDEELAHWWETFSMADDDHRRDMVDAQRKANQPKGAGGGGKARRVRKGDADHPATAGGPQPADDPRFRPVDDENAPNRVSYRSAFAPDSDTAEDEEPADGTSEGSAAPAKKRRRRRRKPSGGGGAGGEGGSAPAAE</sequence>
<feature type="compositionally biased region" description="Basic residues" evidence="9">
    <location>
        <begin position="539"/>
        <end position="549"/>
    </location>
</feature>
<dbReference type="PANTHER" id="PTHR43051">
    <property type="entry name" value="POLYNUCLEOTIDE ADENYLYLTRANSFERASE FAMILY PROTEIN"/>
    <property type="match status" value="1"/>
</dbReference>
<evidence type="ECO:0000256" key="5">
    <source>
        <dbReference type="ARBA" id="ARBA00022884"/>
    </source>
</evidence>